<dbReference type="Proteomes" id="UP000015105">
    <property type="component" value="Chromosome 3D"/>
</dbReference>
<reference evidence="2" key="4">
    <citation type="submission" date="2019-03" db="UniProtKB">
        <authorList>
            <consortium name="EnsemblPlants"/>
        </authorList>
    </citation>
    <scope>IDENTIFICATION</scope>
</reference>
<dbReference type="Gramene" id="AET3Gv20848700.3">
    <property type="protein sequence ID" value="AET3Gv20848700.3"/>
    <property type="gene ID" value="AET3Gv20848700"/>
</dbReference>
<protein>
    <submittedName>
        <fullName evidence="2">Uncharacterized protein</fullName>
    </submittedName>
</protein>
<evidence type="ECO:0000313" key="2">
    <source>
        <dbReference type="EnsemblPlants" id="AET3Gv20848700.3"/>
    </source>
</evidence>
<evidence type="ECO:0000313" key="3">
    <source>
        <dbReference type="Proteomes" id="UP000015105"/>
    </source>
</evidence>
<evidence type="ECO:0000256" key="1">
    <source>
        <dbReference type="SAM" id="MobiDB-lite"/>
    </source>
</evidence>
<accession>A0A453G0V5</accession>
<proteinExistence type="predicted"/>
<reference evidence="2" key="5">
    <citation type="journal article" date="2021" name="G3 (Bethesda)">
        <title>Aegilops tauschii genome assembly Aet v5.0 features greater sequence contiguity and improved annotation.</title>
        <authorList>
            <person name="Wang L."/>
            <person name="Zhu T."/>
            <person name="Rodriguez J.C."/>
            <person name="Deal K.R."/>
            <person name="Dubcovsky J."/>
            <person name="McGuire P.E."/>
            <person name="Lux T."/>
            <person name="Spannagl M."/>
            <person name="Mayer K.F.X."/>
            <person name="Baldrich P."/>
            <person name="Meyers B.C."/>
            <person name="Huo N."/>
            <person name="Gu Y.Q."/>
            <person name="Zhou H."/>
            <person name="Devos K.M."/>
            <person name="Bennetzen J.L."/>
            <person name="Unver T."/>
            <person name="Budak H."/>
            <person name="Gulick P.J."/>
            <person name="Galiba G."/>
            <person name="Kalapos B."/>
            <person name="Nelson D.R."/>
            <person name="Li P."/>
            <person name="You F.M."/>
            <person name="Luo M.C."/>
            <person name="Dvorak J."/>
        </authorList>
    </citation>
    <scope>NUCLEOTIDE SEQUENCE [LARGE SCALE GENOMIC DNA]</scope>
    <source>
        <strain evidence="2">cv. AL8/78</strain>
    </source>
</reference>
<reference evidence="3" key="1">
    <citation type="journal article" date="2014" name="Science">
        <title>Ancient hybridizations among the ancestral genomes of bread wheat.</title>
        <authorList>
            <consortium name="International Wheat Genome Sequencing Consortium,"/>
            <person name="Marcussen T."/>
            <person name="Sandve S.R."/>
            <person name="Heier L."/>
            <person name="Spannagl M."/>
            <person name="Pfeifer M."/>
            <person name="Jakobsen K.S."/>
            <person name="Wulff B.B."/>
            <person name="Steuernagel B."/>
            <person name="Mayer K.F."/>
            <person name="Olsen O.A."/>
        </authorList>
    </citation>
    <scope>NUCLEOTIDE SEQUENCE [LARGE SCALE GENOMIC DNA]</scope>
    <source>
        <strain evidence="3">cv. AL8/78</strain>
    </source>
</reference>
<keyword evidence="3" id="KW-1185">Reference proteome</keyword>
<organism evidence="2 3">
    <name type="scientific">Aegilops tauschii subsp. strangulata</name>
    <name type="common">Goatgrass</name>
    <dbReference type="NCBI Taxonomy" id="200361"/>
    <lineage>
        <taxon>Eukaryota</taxon>
        <taxon>Viridiplantae</taxon>
        <taxon>Streptophyta</taxon>
        <taxon>Embryophyta</taxon>
        <taxon>Tracheophyta</taxon>
        <taxon>Spermatophyta</taxon>
        <taxon>Magnoliopsida</taxon>
        <taxon>Liliopsida</taxon>
        <taxon>Poales</taxon>
        <taxon>Poaceae</taxon>
        <taxon>BOP clade</taxon>
        <taxon>Pooideae</taxon>
        <taxon>Triticodae</taxon>
        <taxon>Triticeae</taxon>
        <taxon>Triticinae</taxon>
        <taxon>Aegilops</taxon>
    </lineage>
</organism>
<sequence length="75" mass="8179">MITYVSICSSELDEDVGDCDGNFVKRPFSSNKTAVAALKKKSKRALDLRNAKNSAGSAADTIDNVRRTRSRKAQT</sequence>
<reference evidence="3" key="2">
    <citation type="journal article" date="2017" name="Nat. Plants">
        <title>The Aegilops tauschii genome reveals multiple impacts of transposons.</title>
        <authorList>
            <person name="Zhao G."/>
            <person name="Zou C."/>
            <person name="Li K."/>
            <person name="Wang K."/>
            <person name="Li T."/>
            <person name="Gao L."/>
            <person name="Zhang X."/>
            <person name="Wang H."/>
            <person name="Yang Z."/>
            <person name="Liu X."/>
            <person name="Jiang W."/>
            <person name="Mao L."/>
            <person name="Kong X."/>
            <person name="Jiao Y."/>
            <person name="Jia J."/>
        </authorList>
    </citation>
    <scope>NUCLEOTIDE SEQUENCE [LARGE SCALE GENOMIC DNA]</scope>
    <source>
        <strain evidence="3">cv. AL8/78</strain>
    </source>
</reference>
<feature type="region of interest" description="Disordered" evidence="1">
    <location>
        <begin position="49"/>
        <end position="75"/>
    </location>
</feature>
<dbReference type="EnsemblPlants" id="AET3Gv20848700.3">
    <property type="protein sequence ID" value="AET3Gv20848700.3"/>
    <property type="gene ID" value="AET3Gv20848700"/>
</dbReference>
<reference evidence="2" key="3">
    <citation type="journal article" date="2017" name="Nature">
        <title>Genome sequence of the progenitor of the wheat D genome Aegilops tauschii.</title>
        <authorList>
            <person name="Luo M.C."/>
            <person name="Gu Y.Q."/>
            <person name="Puiu D."/>
            <person name="Wang H."/>
            <person name="Twardziok S.O."/>
            <person name="Deal K.R."/>
            <person name="Huo N."/>
            <person name="Zhu T."/>
            <person name="Wang L."/>
            <person name="Wang Y."/>
            <person name="McGuire P.E."/>
            <person name="Liu S."/>
            <person name="Long H."/>
            <person name="Ramasamy R.K."/>
            <person name="Rodriguez J.C."/>
            <person name="Van S.L."/>
            <person name="Yuan L."/>
            <person name="Wang Z."/>
            <person name="Xia Z."/>
            <person name="Xiao L."/>
            <person name="Anderson O.D."/>
            <person name="Ouyang S."/>
            <person name="Liang Y."/>
            <person name="Zimin A.V."/>
            <person name="Pertea G."/>
            <person name="Qi P."/>
            <person name="Bennetzen J.L."/>
            <person name="Dai X."/>
            <person name="Dawson M.W."/>
            <person name="Muller H.G."/>
            <person name="Kugler K."/>
            <person name="Rivarola-Duarte L."/>
            <person name="Spannagl M."/>
            <person name="Mayer K.F.X."/>
            <person name="Lu F.H."/>
            <person name="Bevan M.W."/>
            <person name="Leroy P."/>
            <person name="Li P."/>
            <person name="You F.M."/>
            <person name="Sun Q."/>
            <person name="Liu Z."/>
            <person name="Lyons E."/>
            <person name="Wicker T."/>
            <person name="Salzberg S.L."/>
            <person name="Devos K.M."/>
            <person name="Dvorak J."/>
        </authorList>
    </citation>
    <scope>NUCLEOTIDE SEQUENCE [LARGE SCALE GENOMIC DNA]</scope>
    <source>
        <strain evidence="2">cv. AL8/78</strain>
    </source>
</reference>
<name>A0A453G0V5_AEGTS</name>
<dbReference type="AlphaFoldDB" id="A0A453G0V5"/>